<organism evidence="2 3">
    <name type="scientific">Cutaneotrichosporon oleaginosum</name>
    <dbReference type="NCBI Taxonomy" id="879819"/>
    <lineage>
        <taxon>Eukaryota</taxon>
        <taxon>Fungi</taxon>
        <taxon>Dikarya</taxon>
        <taxon>Basidiomycota</taxon>
        <taxon>Agaricomycotina</taxon>
        <taxon>Tremellomycetes</taxon>
        <taxon>Trichosporonales</taxon>
        <taxon>Trichosporonaceae</taxon>
        <taxon>Cutaneotrichosporon</taxon>
    </lineage>
</organism>
<feature type="region of interest" description="Disordered" evidence="1">
    <location>
        <begin position="264"/>
        <end position="296"/>
    </location>
</feature>
<feature type="compositionally biased region" description="Low complexity" evidence="1">
    <location>
        <begin position="276"/>
        <end position="290"/>
    </location>
</feature>
<dbReference type="AlphaFoldDB" id="A0A0J0XU71"/>
<sequence>MSMLRFLAGGGKGKIHPPLRGSLATATSADSQIKLKLVVPNWGVIYLPAPEPPLATDTEAPPRNDFPFRGELEVTLPPGGARRCKSIRVGLRTVITLDLGQGRRFEEDVLFERKVEIIGSTGDGIWLEEGLQRFDFTIIVPADLASHDWHTNGVISHVLYAEVEGLPDPHGMVRSASSNSLFGLRKGGRSASRPPPSSRGSSPAASPPLSPVPRNASFSGAIRSQALAAGASGSAAASGHAPGPAGPACGANITAALNNLASPTPGFPFRSPGTSPVPSRSASPVRSASPRPNPAHVSGAHNLSITREEEVVLPHVPSYDDSMAQLSLADTPTPDWITGTHIAKRNCMIVYNPNPLGGVNELADHASGYVPGLGVWSWRMLSDVWCIGALLSFNFHLSNISPATTVFSISLLLNQTHSIVSPRDPDATPHEFVRTFTIFAEGKRPPEGYYYPDLRHPAIWRGKDARGKREGGEITIDNKVRMPNDNVARPSTVDGVVTPISVSHTMTLEVAFSVWGEDDTGKKMSHPTFGGLRLLRVSRPVSVPSCCLVPAVLDLPTYGSHEKDRIPGPTDDMPTGLPGWEWCACGWQISELESRMRQSIFAQQAEAAARAEAGSARSSISDGDSKLANERGRGRQGSQ</sequence>
<dbReference type="Proteomes" id="UP000053611">
    <property type="component" value="Unassembled WGS sequence"/>
</dbReference>
<protein>
    <recommendedName>
        <fullName evidence="4">Arrestin-like N-terminal domain-containing protein</fullName>
    </recommendedName>
</protein>
<proteinExistence type="predicted"/>
<dbReference type="EMBL" id="KQ087186">
    <property type="protein sequence ID" value="KLT44615.1"/>
    <property type="molecule type" value="Genomic_DNA"/>
</dbReference>
<evidence type="ECO:0000313" key="3">
    <source>
        <dbReference type="Proteomes" id="UP000053611"/>
    </source>
</evidence>
<feature type="compositionally biased region" description="Low complexity" evidence="1">
    <location>
        <begin position="611"/>
        <end position="621"/>
    </location>
</feature>
<reference evidence="2 3" key="1">
    <citation type="submission" date="2015-03" db="EMBL/GenBank/DDBJ databases">
        <title>Genomics and transcriptomics of the oil-accumulating basidiomycete yeast T. oleaginosus allow insights into substrate utilization and the diverse evolutionary trajectories of mating systems in fungi.</title>
        <authorList>
            <consortium name="DOE Joint Genome Institute"/>
            <person name="Kourist R."/>
            <person name="Kracht O."/>
            <person name="Bracharz F."/>
            <person name="Lipzen A."/>
            <person name="Nolan M."/>
            <person name="Ohm R."/>
            <person name="Grigoriev I."/>
            <person name="Sun S."/>
            <person name="Heitman J."/>
            <person name="Bruck T."/>
            <person name="Nowrousian M."/>
        </authorList>
    </citation>
    <scope>NUCLEOTIDE SEQUENCE [LARGE SCALE GENOMIC DNA]</scope>
    <source>
        <strain evidence="2 3">IBC0246</strain>
    </source>
</reference>
<name>A0A0J0XU71_9TREE</name>
<feature type="region of interest" description="Disordered" evidence="1">
    <location>
        <begin position="611"/>
        <end position="639"/>
    </location>
</feature>
<evidence type="ECO:0000256" key="1">
    <source>
        <dbReference type="SAM" id="MobiDB-lite"/>
    </source>
</evidence>
<evidence type="ECO:0000313" key="2">
    <source>
        <dbReference type="EMBL" id="KLT44615.1"/>
    </source>
</evidence>
<dbReference type="OrthoDB" id="2586454at2759"/>
<keyword evidence="3" id="KW-1185">Reference proteome</keyword>
<evidence type="ECO:0008006" key="4">
    <source>
        <dbReference type="Google" id="ProtNLM"/>
    </source>
</evidence>
<feature type="region of interest" description="Disordered" evidence="1">
    <location>
        <begin position="183"/>
        <end position="216"/>
    </location>
</feature>
<feature type="compositionally biased region" description="Basic and acidic residues" evidence="1">
    <location>
        <begin position="623"/>
        <end position="633"/>
    </location>
</feature>
<accession>A0A0J0XU71</accession>
<gene>
    <name evidence="2" type="ORF">CC85DRAFT_326457</name>
</gene>